<dbReference type="GO" id="GO:0070041">
    <property type="term" value="F:rRNA (uridine-C5-)-methyltransferase activity"/>
    <property type="evidence" value="ECO:0007669"/>
    <property type="project" value="TreeGrafter"/>
</dbReference>
<reference evidence="7 8" key="1">
    <citation type="submission" date="2020-08" db="EMBL/GenBank/DDBJ databases">
        <authorList>
            <person name="Liu C."/>
            <person name="Sun Q."/>
        </authorList>
    </citation>
    <scope>NUCLEOTIDE SEQUENCE [LARGE SCALE GENOMIC DNA]</scope>
    <source>
        <strain evidence="7 8">NSJ-4</strain>
    </source>
</reference>
<feature type="binding site" evidence="4">
    <location>
        <position position="337"/>
    </location>
    <ligand>
        <name>S-adenosyl-L-methionine</name>
        <dbReference type="ChEBI" id="CHEBI:59789"/>
    </ligand>
</feature>
<name>A0A7G9FMC8_9FIRM</name>
<feature type="binding site" evidence="4">
    <location>
        <position position="289"/>
    </location>
    <ligand>
        <name>S-adenosyl-L-methionine</name>
        <dbReference type="ChEBI" id="CHEBI:59789"/>
    </ligand>
</feature>
<dbReference type="Gene3D" id="3.40.50.150">
    <property type="entry name" value="Vaccinia Virus protein VP39"/>
    <property type="match status" value="1"/>
</dbReference>
<gene>
    <name evidence="7" type="primary">rlmD</name>
    <name evidence="7" type="ORF">H9Q76_13545</name>
</gene>
<organism evidence="7 8">
    <name type="scientific">Wujia chipingensis</name>
    <dbReference type="NCBI Taxonomy" id="2763670"/>
    <lineage>
        <taxon>Bacteria</taxon>
        <taxon>Bacillati</taxon>
        <taxon>Bacillota</taxon>
        <taxon>Clostridia</taxon>
        <taxon>Lachnospirales</taxon>
        <taxon>Lachnospiraceae</taxon>
        <taxon>Wujia</taxon>
    </lineage>
</organism>
<dbReference type="EMBL" id="CP060632">
    <property type="protein sequence ID" value="QNL99709.1"/>
    <property type="molecule type" value="Genomic_DNA"/>
</dbReference>
<dbReference type="InterPro" id="IPR010280">
    <property type="entry name" value="U5_MeTrfase_fam"/>
</dbReference>
<dbReference type="EC" id="2.1.1.190" evidence="7"/>
<dbReference type="GO" id="GO:0070475">
    <property type="term" value="P:rRNA base methylation"/>
    <property type="evidence" value="ECO:0007669"/>
    <property type="project" value="TreeGrafter"/>
</dbReference>
<feature type="compositionally biased region" description="Basic and acidic residues" evidence="6">
    <location>
        <begin position="13"/>
        <end position="22"/>
    </location>
</feature>
<feature type="active site" evidence="5">
    <location>
        <position position="364"/>
    </location>
</feature>
<dbReference type="KEGG" id="wcp:H9Q76_13545"/>
<dbReference type="Proteomes" id="UP000515819">
    <property type="component" value="Chromosome"/>
</dbReference>
<comment type="similarity">
    <text evidence="4">Belongs to the class I-like SAM-binding methyltransferase superfamily. RNA M5U methyltransferase family.</text>
</comment>
<dbReference type="FunFam" id="2.40.50.1070:FF:000003">
    <property type="entry name" value="23S rRNA (Uracil-5-)-methyltransferase RumA"/>
    <property type="match status" value="1"/>
</dbReference>
<dbReference type="Gene3D" id="2.40.50.1070">
    <property type="match status" value="1"/>
</dbReference>
<evidence type="ECO:0000313" key="8">
    <source>
        <dbReference type="Proteomes" id="UP000515819"/>
    </source>
</evidence>
<dbReference type="AlphaFoldDB" id="A0A7G9FMC8"/>
<evidence type="ECO:0000256" key="4">
    <source>
        <dbReference type="PROSITE-ProRule" id="PRU01024"/>
    </source>
</evidence>
<feature type="binding site" evidence="4">
    <location>
        <position position="239"/>
    </location>
    <ligand>
        <name>S-adenosyl-L-methionine</name>
        <dbReference type="ChEBI" id="CHEBI:59789"/>
    </ligand>
</feature>
<protein>
    <submittedName>
        <fullName evidence="7">23S rRNA (Uracil(1939)-C(5))-methyltransferase RlmD</fullName>
        <ecNumber evidence="7">2.1.1.190</ecNumber>
    </submittedName>
</protein>
<keyword evidence="1 4" id="KW-0489">Methyltransferase</keyword>
<dbReference type="Pfam" id="PF05958">
    <property type="entry name" value="tRNA_U5-meth_tr"/>
    <property type="match status" value="1"/>
</dbReference>
<evidence type="ECO:0000256" key="5">
    <source>
        <dbReference type="PROSITE-ProRule" id="PRU10015"/>
    </source>
</evidence>
<dbReference type="PROSITE" id="PS51687">
    <property type="entry name" value="SAM_MT_RNA_M5U"/>
    <property type="match status" value="1"/>
</dbReference>
<evidence type="ECO:0000256" key="6">
    <source>
        <dbReference type="SAM" id="MobiDB-lite"/>
    </source>
</evidence>
<accession>A0A7G9FMC8</accession>
<evidence type="ECO:0000256" key="2">
    <source>
        <dbReference type="ARBA" id="ARBA00022679"/>
    </source>
</evidence>
<dbReference type="CDD" id="cd02440">
    <property type="entry name" value="AdoMet_MTases"/>
    <property type="match status" value="1"/>
</dbReference>
<evidence type="ECO:0000313" key="7">
    <source>
        <dbReference type="EMBL" id="QNL99709.1"/>
    </source>
</evidence>
<dbReference type="NCBIfam" id="TIGR00479">
    <property type="entry name" value="rumA"/>
    <property type="match status" value="1"/>
</dbReference>
<keyword evidence="2 4" id="KW-0808">Transferase</keyword>
<dbReference type="InterPro" id="IPR029063">
    <property type="entry name" value="SAM-dependent_MTases_sf"/>
</dbReference>
<dbReference type="SUPFAM" id="SSF53335">
    <property type="entry name" value="S-adenosyl-L-methionine-dependent methyltransferases"/>
    <property type="match status" value="1"/>
</dbReference>
<feature type="active site" description="Nucleophile" evidence="4">
    <location>
        <position position="364"/>
    </location>
</feature>
<dbReference type="RefSeq" id="WP_249321319.1">
    <property type="nucleotide sequence ID" value="NZ_CP060632.1"/>
</dbReference>
<keyword evidence="3 4" id="KW-0949">S-adenosyl-L-methionine</keyword>
<dbReference type="FunFam" id="3.40.50.150:FF:000009">
    <property type="entry name" value="23S rRNA (Uracil(1939)-C(5))-methyltransferase RlmD"/>
    <property type="match status" value="1"/>
</dbReference>
<evidence type="ECO:0000256" key="3">
    <source>
        <dbReference type="ARBA" id="ARBA00022691"/>
    </source>
</evidence>
<feature type="region of interest" description="Disordered" evidence="6">
    <location>
        <begin position="1"/>
        <end position="29"/>
    </location>
</feature>
<proteinExistence type="inferred from homology"/>
<dbReference type="PANTHER" id="PTHR11061">
    <property type="entry name" value="RNA M5U METHYLTRANSFERASE"/>
    <property type="match status" value="1"/>
</dbReference>
<keyword evidence="8" id="KW-1185">Reference proteome</keyword>
<sequence>MTKQGRYKQSGEQSKKHVHVSENGHTGNKSGCPISKKCGGCQYIDKSYAEQLKIKTDQVKKLLAPYGSVDEIIGMKEPYHYRNKVNAAFQHKRNGEILAGVYEEGTHRVLSVDDCKIENRLAQEIVETIRGLLRSFKITVYNEDSGYGLLRHVMIRTGHATGEVMVVLVTASPIFPSKKNFAKALVKAHPQITTIVQNINDKDTSMVLGERNQVLYGRGFIEDKLCGKTFKISPTSFYQVNPVQTELLYNKAMEYANLTGEEVVVDAYCGTGTIGIVASDHAKQVIGVELNKAAAKDAITNVKRNECKNVRIYDGDAGKFMVGMAEAGTDVDVVFLDPPRSGSTPEFFDSVCKLAPKRIVYISCGPESLARDLKYLKSKRMYQVEKIALVDLFPWTEHCETVVLLSQRKADDYVEVELELDELDVTSAESKATYAEIKDYVLKEHGLKVSNLYISQVKRKCGIEVGENYNLPKSEDSRQPQCPEEKEKAIKDALEHFGMI</sequence>
<evidence type="ECO:0000256" key="1">
    <source>
        <dbReference type="ARBA" id="ARBA00022603"/>
    </source>
</evidence>
<feature type="binding site" evidence="4">
    <location>
        <position position="268"/>
    </location>
    <ligand>
        <name>S-adenosyl-L-methionine</name>
        <dbReference type="ChEBI" id="CHEBI:59789"/>
    </ligand>
</feature>
<dbReference type="PANTHER" id="PTHR11061:SF30">
    <property type="entry name" value="TRNA (URACIL(54)-C(5))-METHYLTRANSFERASE"/>
    <property type="match status" value="1"/>
</dbReference>
<dbReference type="PROSITE" id="PS01230">
    <property type="entry name" value="TRMA_1"/>
    <property type="match status" value="1"/>
</dbReference>
<dbReference type="InterPro" id="IPR030390">
    <property type="entry name" value="MeTrfase_TrmA_AS"/>
</dbReference>